<organism evidence="3 4">
    <name type="scientific">Zingiber officinale</name>
    <name type="common">Ginger</name>
    <name type="synonym">Amomum zingiber</name>
    <dbReference type="NCBI Taxonomy" id="94328"/>
    <lineage>
        <taxon>Eukaryota</taxon>
        <taxon>Viridiplantae</taxon>
        <taxon>Streptophyta</taxon>
        <taxon>Embryophyta</taxon>
        <taxon>Tracheophyta</taxon>
        <taxon>Spermatophyta</taxon>
        <taxon>Magnoliopsida</taxon>
        <taxon>Liliopsida</taxon>
        <taxon>Zingiberales</taxon>
        <taxon>Zingiberaceae</taxon>
        <taxon>Zingiber</taxon>
    </lineage>
</organism>
<accession>A0A8J5G6T4</accession>
<name>A0A8J5G6T4_ZINOF</name>
<proteinExistence type="predicted"/>
<evidence type="ECO:0000256" key="2">
    <source>
        <dbReference type="SAM" id="Phobius"/>
    </source>
</evidence>
<dbReference type="AlphaFoldDB" id="A0A8J5G6T4"/>
<evidence type="ECO:0000313" key="3">
    <source>
        <dbReference type="EMBL" id="KAG6499409.1"/>
    </source>
</evidence>
<keyword evidence="2" id="KW-0812">Transmembrane</keyword>
<gene>
    <name evidence="3" type="ORF">ZIOFF_039195</name>
</gene>
<evidence type="ECO:0000256" key="1">
    <source>
        <dbReference type="SAM" id="MobiDB-lite"/>
    </source>
</evidence>
<keyword evidence="4" id="KW-1185">Reference proteome</keyword>
<keyword evidence="2" id="KW-0472">Membrane</keyword>
<sequence length="234" mass="25502">MEGASGSQDVALEDPSVDPPSIDEPISLPTTEQSHEATPAKKKRKLTLAPSPKQKSAYGYFPPSDVVSSSPDLPLSALYPSLAPSASTSPYIPSGKTALKTVQEELVNYKANEDTRFEEHRKAYLQSSDFITPITNFFINSIKFVTKEGVEQLRELKLLVADPPPNFPDTRRIHYCSTDFGLASAVGLLLILAATISAVYHSSSLVKRSEVQVIYWVPTVNPIPAAISLAVDHY</sequence>
<comment type="caution">
    <text evidence="3">The sequence shown here is derived from an EMBL/GenBank/DDBJ whole genome shotgun (WGS) entry which is preliminary data.</text>
</comment>
<reference evidence="3 4" key="1">
    <citation type="submission" date="2020-08" db="EMBL/GenBank/DDBJ databases">
        <title>Plant Genome Project.</title>
        <authorList>
            <person name="Zhang R.-G."/>
        </authorList>
    </citation>
    <scope>NUCLEOTIDE SEQUENCE [LARGE SCALE GENOMIC DNA]</scope>
    <source>
        <tissue evidence="3">Rhizome</tissue>
    </source>
</reference>
<dbReference type="Proteomes" id="UP000734854">
    <property type="component" value="Unassembled WGS sequence"/>
</dbReference>
<dbReference type="EMBL" id="JACMSC010000011">
    <property type="protein sequence ID" value="KAG6499409.1"/>
    <property type="molecule type" value="Genomic_DNA"/>
</dbReference>
<keyword evidence="2" id="KW-1133">Transmembrane helix</keyword>
<protein>
    <submittedName>
        <fullName evidence="3">Uncharacterized protein</fullName>
    </submittedName>
</protein>
<feature type="transmembrane region" description="Helical" evidence="2">
    <location>
        <begin position="180"/>
        <end position="200"/>
    </location>
</feature>
<feature type="region of interest" description="Disordered" evidence="1">
    <location>
        <begin position="1"/>
        <end position="55"/>
    </location>
</feature>
<evidence type="ECO:0000313" key="4">
    <source>
        <dbReference type="Proteomes" id="UP000734854"/>
    </source>
</evidence>